<dbReference type="PANTHER" id="PTHR42801:SF4">
    <property type="entry name" value="AHPC_TSA FAMILY PROTEIN"/>
    <property type="match status" value="1"/>
</dbReference>
<comment type="catalytic activity">
    <reaction evidence="11">
        <text>a hydroperoxide + [thioredoxin]-dithiol = an alcohol + [thioredoxin]-disulfide + H2O</text>
        <dbReference type="Rhea" id="RHEA:62620"/>
        <dbReference type="Rhea" id="RHEA-COMP:10698"/>
        <dbReference type="Rhea" id="RHEA-COMP:10700"/>
        <dbReference type="ChEBI" id="CHEBI:15377"/>
        <dbReference type="ChEBI" id="CHEBI:29950"/>
        <dbReference type="ChEBI" id="CHEBI:30879"/>
        <dbReference type="ChEBI" id="CHEBI:35924"/>
        <dbReference type="ChEBI" id="CHEBI:50058"/>
        <dbReference type="EC" id="1.11.1.24"/>
    </reaction>
</comment>
<dbReference type="Gene3D" id="3.40.30.10">
    <property type="entry name" value="Glutaredoxin"/>
    <property type="match status" value="1"/>
</dbReference>
<dbReference type="EC" id="1.11.1.24" evidence="3"/>
<name>A0A0F7JQ24_9DEIO</name>
<dbReference type="PROSITE" id="PS51352">
    <property type="entry name" value="THIOREDOXIN_2"/>
    <property type="match status" value="1"/>
</dbReference>
<evidence type="ECO:0000256" key="12">
    <source>
        <dbReference type="PIRSR" id="PIRSR000239-1"/>
    </source>
</evidence>
<evidence type="ECO:0000256" key="11">
    <source>
        <dbReference type="ARBA" id="ARBA00049091"/>
    </source>
</evidence>
<dbReference type="Proteomes" id="UP000034024">
    <property type="component" value="Chromosome"/>
</dbReference>
<comment type="function">
    <text evidence="1">Thiol-specific peroxidase that catalyzes the reduction of hydrogen peroxide and organic hydroperoxides to water and alcohols, respectively. Plays a role in cell protection against oxidative stress by detoxifying peroxides and as sensor of hydrogen peroxide-mediated signaling events.</text>
</comment>
<evidence type="ECO:0000259" key="14">
    <source>
        <dbReference type="PROSITE" id="PS51352"/>
    </source>
</evidence>
<evidence type="ECO:0000256" key="5">
    <source>
        <dbReference type="ARBA" id="ARBA00022862"/>
    </source>
</evidence>
<evidence type="ECO:0000256" key="3">
    <source>
        <dbReference type="ARBA" id="ARBA00013017"/>
    </source>
</evidence>
<dbReference type="GO" id="GO:0034599">
    <property type="term" value="P:cellular response to oxidative stress"/>
    <property type="evidence" value="ECO:0007669"/>
    <property type="project" value="TreeGrafter"/>
</dbReference>
<reference evidence="16" key="2">
    <citation type="submission" date="2023-07" db="EMBL/GenBank/DDBJ databases">
        <title>Sorghum-associated microbial communities from plants grown in Nebraska, USA.</title>
        <authorList>
            <person name="Schachtman D."/>
        </authorList>
    </citation>
    <scope>NUCLEOTIDE SEQUENCE</scope>
    <source>
        <strain evidence="16">BE330</strain>
    </source>
</reference>
<comment type="subunit">
    <text evidence="2">Monomer.</text>
</comment>
<dbReference type="EMBL" id="JAVDQK010000012">
    <property type="protein sequence ID" value="MDR6220231.1"/>
    <property type="molecule type" value="Genomic_DNA"/>
</dbReference>
<evidence type="ECO:0000256" key="1">
    <source>
        <dbReference type="ARBA" id="ARBA00003330"/>
    </source>
</evidence>
<protein>
    <recommendedName>
        <fullName evidence="3">thioredoxin-dependent peroxiredoxin</fullName>
        <ecNumber evidence="3">1.11.1.24</ecNumber>
    </recommendedName>
    <alternativeName>
        <fullName evidence="9">Thioredoxin peroxidase</fullName>
    </alternativeName>
</protein>
<dbReference type="GO" id="GO:0005737">
    <property type="term" value="C:cytoplasm"/>
    <property type="evidence" value="ECO:0007669"/>
    <property type="project" value="TreeGrafter"/>
</dbReference>
<dbReference type="InterPro" id="IPR000866">
    <property type="entry name" value="AhpC/TSA"/>
</dbReference>
<dbReference type="RefSeq" id="WP_046844454.1">
    <property type="nucleotide sequence ID" value="NZ_CP011389.1"/>
</dbReference>
<dbReference type="GO" id="GO:0008379">
    <property type="term" value="F:thioredoxin peroxidase activity"/>
    <property type="evidence" value="ECO:0007669"/>
    <property type="project" value="TreeGrafter"/>
</dbReference>
<evidence type="ECO:0000256" key="9">
    <source>
        <dbReference type="ARBA" id="ARBA00032824"/>
    </source>
</evidence>
<keyword evidence="7" id="KW-1015">Disulfide bond</keyword>
<evidence type="ECO:0000256" key="13">
    <source>
        <dbReference type="SAM" id="MobiDB-lite"/>
    </source>
</evidence>
<dbReference type="InterPro" id="IPR013766">
    <property type="entry name" value="Thioredoxin_domain"/>
</dbReference>
<reference evidence="15 17" key="1">
    <citation type="submission" date="2015-01" db="EMBL/GenBank/DDBJ databases">
        <title>Deinococcus soli/N5/whole genome sequencing.</title>
        <authorList>
            <person name="Kim M.K."/>
            <person name="Srinivasan S."/>
            <person name="Lee J.-J."/>
        </authorList>
    </citation>
    <scope>NUCLEOTIDE SEQUENCE [LARGE SCALE GENOMIC DNA]</scope>
    <source>
        <strain evidence="15 17">N5</strain>
    </source>
</reference>
<dbReference type="InterPro" id="IPR024706">
    <property type="entry name" value="Peroxiredoxin_AhpC-typ"/>
</dbReference>
<evidence type="ECO:0000313" key="15">
    <source>
        <dbReference type="EMBL" id="AKH17887.1"/>
    </source>
</evidence>
<evidence type="ECO:0000256" key="6">
    <source>
        <dbReference type="ARBA" id="ARBA00023002"/>
    </source>
</evidence>
<dbReference type="PANTHER" id="PTHR42801">
    <property type="entry name" value="THIOREDOXIN-DEPENDENT PEROXIDE REDUCTASE"/>
    <property type="match status" value="1"/>
</dbReference>
<dbReference type="AlphaFoldDB" id="A0A0F7JQ24"/>
<comment type="similarity">
    <text evidence="10">Belongs to the peroxiredoxin family. BCP/PrxQ subfamily.</text>
</comment>
<evidence type="ECO:0000313" key="16">
    <source>
        <dbReference type="EMBL" id="MDR6220231.1"/>
    </source>
</evidence>
<dbReference type="Pfam" id="PF00578">
    <property type="entry name" value="AhpC-TSA"/>
    <property type="match status" value="1"/>
</dbReference>
<keyword evidence="6" id="KW-0560">Oxidoreductase</keyword>
<evidence type="ECO:0000256" key="10">
    <source>
        <dbReference type="ARBA" id="ARBA00038489"/>
    </source>
</evidence>
<organism evidence="15 17">
    <name type="scientific">Deinococcus soli</name>
    <name type="common">ex Cha et al. 2016</name>
    <dbReference type="NCBI Taxonomy" id="1309411"/>
    <lineage>
        <taxon>Bacteria</taxon>
        <taxon>Thermotogati</taxon>
        <taxon>Deinococcota</taxon>
        <taxon>Deinococci</taxon>
        <taxon>Deinococcales</taxon>
        <taxon>Deinococcaceae</taxon>
        <taxon>Deinococcus</taxon>
    </lineage>
</organism>
<evidence type="ECO:0000313" key="17">
    <source>
        <dbReference type="Proteomes" id="UP000034024"/>
    </source>
</evidence>
<evidence type="ECO:0000256" key="8">
    <source>
        <dbReference type="ARBA" id="ARBA00023284"/>
    </source>
</evidence>
<gene>
    <name evidence="16" type="ORF">J2Y00_003848</name>
    <name evidence="15" type="ORF">SY84_13565</name>
</gene>
<evidence type="ECO:0000256" key="2">
    <source>
        <dbReference type="ARBA" id="ARBA00011245"/>
    </source>
</evidence>
<dbReference type="Proteomes" id="UP001185331">
    <property type="component" value="Unassembled WGS sequence"/>
</dbReference>
<feature type="region of interest" description="Disordered" evidence="13">
    <location>
        <begin position="1"/>
        <end position="20"/>
    </location>
</feature>
<evidence type="ECO:0000256" key="4">
    <source>
        <dbReference type="ARBA" id="ARBA00022559"/>
    </source>
</evidence>
<dbReference type="InterPro" id="IPR050924">
    <property type="entry name" value="Peroxiredoxin_BCP/PrxQ"/>
</dbReference>
<dbReference type="InterPro" id="IPR036249">
    <property type="entry name" value="Thioredoxin-like_sf"/>
</dbReference>
<dbReference type="EMBL" id="CP011389">
    <property type="protein sequence ID" value="AKH17887.1"/>
    <property type="molecule type" value="Genomic_DNA"/>
</dbReference>
<sequence>MTLTTGDHIPSLEAAQDNGRPYVPTPGRWRVLFFFPKTVTSHCQLQARQYQALLADFQALNVDVIGINSDPRQEQLAFRSVCQLDYPLLNDGQQRISTQFGLLDEPWPGEQVRRPRRETFLVDPSGTVRRHWTQVDAGQDALNVLEGARELLGGESRQSLG</sequence>
<keyword evidence="8" id="KW-0676">Redox-active center</keyword>
<feature type="domain" description="Thioredoxin" evidence="14">
    <location>
        <begin position="3"/>
        <end position="153"/>
    </location>
</feature>
<dbReference type="SUPFAM" id="SSF52833">
    <property type="entry name" value="Thioredoxin-like"/>
    <property type="match status" value="1"/>
</dbReference>
<accession>A0A0F7JQ24</accession>
<dbReference type="PIRSF" id="PIRSF000239">
    <property type="entry name" value="AHPC"/>
    <property type="match status" value="1"/>
</dbReference>
<feature type="active site" description="Cysteine sulfenic acid (-SOH) intermediate; for peroxidase activity" evidence="12">
    <location>
        <position position="43"/>
    </location>
</feature>
<dbReference type="GO" id="GO:0045454">
    <property type="term" value="P:cell redox homeostasis"/>
    <property type="evidence" value="ECO:0007669"/>
    <property type="project" value="TreeGrafter"/>
</dbReference>
<dbReference type="KEGG" id="dch:SY84_13565"/>
<dbReference type="OrthoDB" id="69195at2"/>
<keyword evidence="5" id="KW-0049">Antioxidant</keyword>
<keyword evidence="17" id="KW-1185">Reference proteome</keyword>
<dbReference type="PATRIC" id="fig|1309411.5.peg.2757"/>
<keyword evidence="4" id="KW-0575">Peroxidase</keyword>
<dbReference type="CDD" id="cd03017">
    <property type="entry name" value="PRX_BCP"/>
    <property type="match status" value="1"/>
</dbReference>
<proteinExistence type="inferred from homology"/>
<evidence type="ECO:0000256" key="7">
    <source>
        <dbReference type="ARBA" id="ARBA00023157"/>
    </source>
</evidence>